<evidence type="ECO:0000256" key="7">
    <source>
        <dbReference type="ARBA" id="ARBA00023126"/>
    </source>
</evidence>
<dbReference type="EMBL" id="NPEV01000011">
    <property type="protein sequence ID" value="RAI28163.1"/>
    <property type="molecule type" value="Genomic_DNA"/>
</dbReference>
<comment type="caution">
    <text evidence="12">The sequence shown here is derived from an EMBL/GenBank/DDBJ whole genome shotgun (WGS) entry which is preliminary data.</text>
</comment>
<evidence type="ECO:0000256" key="6">
    <source>
        <dbReference type="ARBA" id="ARBA00022679"/>
    </source>
</evidence>
<evidence type="ECO:0000313" key="12">
    <source>
        <dbReference type="EMBL" id="RAI28163.1"/>
    </source>
</evidence>
<dbReference type="UniPathway" id="UPA00115">
    <property type="reaction ID" value="UER00414"/>
</dbReference>
<keyword evidence="13" id="KW-1185">Reference proteome</keyword>
<comment type="subcellular location">
    <subcellularLocation>
        <location evidence="10">Cytoplasm</location>
    </subcellularLocation>
</comment>
<evidence type="ECO:0000256" key="4">
    <source>
        <dbReference type="ARBA" id="ARBA00011738"/>
    </source>
</evidence>
<dbReference type="Gene3D" id="3.20.20.70">
    <property type="entry name" value="Aldolase class I"/>
    <property type="match status" value="1"/>
</dbReference>
<dbReference type="Proteomes" id="UP000249299">
    <property type="component" value="Unassembled WGS sequence"/>
</dbReference>
<dbReference type="InterPro" id="IPR013785">
    <property type="entry name" value="Aldolase_TIM"/>
</dbReference>
<dbReference type="OrthoDB" id="9809101at2"/>
<dbReference type="PANTHER" id="PTHR10683">
    <property type="entry name" value="TRANSALDOLASE"/>
    <property type="match status" value="1"/>
</dbReference>
<evidence type="ECO:0000256" key="5">
    <source>
        <dbReference type="ARBA" id="ARBA00013151"/>
    </source>
</evidence>
<sequence length="322" mass="35599">MDDKLSQIRRHTVIVADSGDIESIRAVEPQDCTTNPSLILRAAKMPAYEEYVSDAVAWAKRQADDDTWVDHALDRLAVNFGTELTRIVPGVVSTEVDARLSFDTEGTIAKAERLIKLYEEVGVGRERILIKVAATWEGIRAAEVLEKRGIHCNLTLIFSLAQAIACAEAGAFLISPFVGRILDWYTKSTGKTYDADSDPGVQSVTEIYNYYRKYGYQTVVMGASFRNTGEVEALNGCDRLTVGPNLLGDLASETGDVPVRLTPPDGPPETPPAPLTEEEFRWRLNSDAMATEKLAEGIRLFHRDAEQLREFVRTHKAPQAVA</sequence>
<comment type="pathway">
    <text evidence="2 10 11">Carbohydrate degradation; pentose phosphate pathway; D-glyceraldehyde 3-phosphate and beta-D-fructose 6-phosphate from D-ribose 5-phosphate and D-xylulose 5-phosphate (non-oxidative stage): step 2/3.</text>
</comment>
<comment type="function">
    <text evidence="1 10 11">Transaldolase is important for the balance of metabolites in the pentose-phosphate pathway.</text>
</comment>
<dbReference type="InterPro" id="IPR004730">
    <property type="entry name" value="Transaldolase_1"/>
</dbReference>
<keyword evidence="10" id="KW-0963">Cytoplasm</keyword>
<dbReference type="InterPro" id="IPR001585">
    <property type="entry name" value="TAL/FSA"/>
</dbReference>
<evidence type="ECO:0000256" key="3">
    <source>
        <dbReference type="ARBA" id="ARBA00008012"/>
    </source>
</evidence>
<dbReference type="PANTHER" id="PTHR10683:SF18">
    <property type="entry name" value="TRANSALDOLASE"/>
    <property type="match status" value="1"/>
</dbReference>
<keyword evidence="6 10" id="KW-0808">Transferase</keyword>
<dbReference type="PROSITE" id="PS00958">
    <property type="entry name" value="TRANSALDOLASE_2"/>
    <property type="match status" value="1"/>
</dbReference>
<dbReference type="CDD" id="cd00957">
    <property type="entry name" value="Transaldolase_TalAB"/>
    <property type="match status" value="1"/>
</dbReference>
<dbReference type="HAMAP" id="MF_00492">
    <property type="entry name" value="Transaldolase_1"/>
    <property type="match status" value="1"/>
</dbReference>
<evidence type="ECO:0000313" key="13">
    <source>
        <dbReference type="Proteomes" id="UP000249299"/>
    </source>
</evidence>
<dbReference type="AlphaFoldDB" id="A0A327JRW4"/>
<dbReference type="Pfam" id="PF00923">
    <property type="entry name" value="TAL_FSA"/>
    <property type="match status" value="1"/>
</dbReference>
<keyword evidence="8 10" id="KW-0704">Schiff base</keyword>
<dbReference type="FunFam" id="3.20.20.70:FF:000131">
    <property type="entry name" value="Transaldolase"/>
    <property type="match status" value="1"/>
</dbReference>
<organism evidence="12 13">
    <name type="scientific">Rhodobium orientis</name>
    <dbReference type="NCBI Taxonomy" id="34017"/>
    <lineage>
        <taxon>Bacteria</taxon>
        <taxon>Pseudomonadati</taxon>
        <taxon>Pseudomonadota</taxon>
        <taxon>Alphaproteobacteria</taxon>
        <taxon>Hyphomicrobiales</taxon>
        <taxon>Rhodobiaceae</taxon>
        <taxon>Rhodobium</taxon>
    </lineage>
</organism>
<dbReference type="NCBIfam" id="TIGR00874">
    <property type="entry name" value="talAB"/>
    <property type="match status" value="1"/>
</dbReference>
<dbReference type="InterPro" id="IPR018225">
    <property type="entry name" value="Transaldolase_AS"/>
</dbReference>
<dbReference type="GO" id="GO:0005829">
    <property type="term" value="C:cytosol"/>
    <property type="evidence" value="ECO:0007669"/>
    <property type="project" value="TreeGrafter"/>
</dbReference>
<reference evidence="12 13" key="1">
    <citation type="submission" date="2017-07" db="EMBL/GenBank/DDBJ databases">
        <title>Draft Genome Sequences of Select Purple Nonsulfur Bacteria.</title>
        <authorList>
            <person name="Lasarre B."/>
            <person name="Mckinlay J.B."/>
        </authorList>
    </citation>
    <scope>NUCLEOTIDE SEQUENCE [LARGE SCALE GENOMIC DNA]</scope>
    <source>
        <strain evidence="12 13">DSM 11290</strain>
    </source>
</reference>
<comment type="catalytic activity">
    <reaction evidence="9 10 11">
        <text>D-sedoheptulose 7-phosphate + D-glyceraldehyde 3-phosphate = D-erythrose 4-phosphate + beta-D-fructose 6-phosphate</text>
        <dbReference type="Rhea" id="RHEA:17053"/>
        <dbReference type="ChEBI" id="CHEBI:16897"/>
        <dbReference type="ChEBI" id="CHEBI:57483"/>
        <dbReference type="ChEBI" id="CHEBI:57634"/>
        <dbReference type="ChEBI" id="CHEBI:59776"/>
        <dbReference type="EC" id="2.2.1.2"/>
    </reaction>
</comment>
<dbReference type="PROSITE" id="PS01054">
    <property type="entry name" value="TRANSALDOLASE_1"/>
    <property type="match status" value="1"/>
</dbReference>
<accession>A0A327JRW4</accession>
<evidence type="ECO:0000256" key="11">
    <source>
        <dbReference type="RuleBase" id="RU004155"/>
    </source>
</evidence>
<dbReference type="NCBIfam" id="NF009001">
    <property type="entry name" value="PRK12346.1"/>
    <property type="match status" value="1"/>
</dbReference>
<evidence type="ECO:0000256" key="8">
    <source>
        <dbReference type="ARBA" id="ARBA00023270"/>
    </source>
</evidence>
<evidence type="ECO:0000256" key="2">
    <source>
        <dbReference type="ARBA" id="ARBA00004857"/>
    </source>
</evidence>
<evidence type="ECO:0000256" key="9">
    <source>
        <dbReference type="ARBA" id="ARBA00048810"/>
    </source>
</evidence>
<gene>
    <name evidence="10 12" type="primary">tal</name>
    <name evidence="12" type="ORF">CH339_07395</name>
</gene>
<dbReference type="GO" id="GO:0005975">
    <property type="term" value="P:carbohydrate metabolic process"/>
    <property type="evidence" value="ECO:0007669"/>
    <property type="project" value="InterPro"/>
</dbReference>
<dbReference type="SUPFAM" id="SSF51569">
    <property type="entry name" value="Aldolase"/>
    <property type="match status" value="1"/>
</dbReference>
<comment type="subunit">
    <text evidence="4">Homodimer.</text>
</comment>
<dbReference type="EC" id="2.2.1.2" evidence="5 10"/>
<dbReference type="RefSeq" id="WP_111433703.1">
    <property type="nucleotide sequence ID" value="NZ_JACIGG010000002.1"/>
</dbReference>
<evidence type="ECO:0000256" key="1">
    <source>
        <dbReference type="ARBA" id="ARBA00003518"/>
    </source>
</evidence>
<protein>
    <recommendedName>
        <fullName evidence="5 10">Transaldolase</fullName>
        <ecNumber evidence="5 10">2.2.1.2</ecNumber>
    </recommendedName>
</protein>
<evidence type="ECO:0000256" key="10">
    <source>
        <dbReference type="HAMAP-Rule" id="MF_00492"/>
    </source>
</evidence>
<proteinExistence type="inferred from homology"/>
<dbReference type="GO" id="GO:0004801">
    <property type="term" value="F:transaldolase activity"/>
    <property type="evidence" value="ECO:0007669"/>
    <property type="project" value="UniProtKB-UniRule"/>
</dbReference>
<comment type="similarity">
    <text evidence="3 10 11">Belongs to the transaldolase family. Type 1 subfamily.</text>
</comment>
<keyword evidence="7 10" id="KW-0570">Pentose shunt</keyword>
<name>A0A327JRW4_9HYPH</name>
<dbReference type="GO" id="GO:0006098">
    <property type="term" value="P:pentose-phosphate shunt"/>
    <property type="evidence" value="ECO:0007669"/>
    <property type="project" value="UniProtKB-UniRule"/>
</dbReference>
<feature type="active site" description="Schiff-base intermediate with substrate" evidence="10">
    <location>
        <position position="131"/>
    </location>
</feature>